<dbReference type="OrthoDB" id="9773411at2"/>
<dbReference type="Gene3D" id="2.60.120.200">
    <property type="match status" value="1"/>
</dbReference>
<dbReference type="GO" id="GO:0016787">
    <property type="term" value="F:hydrolase activity"/>
    <property type="evidence" value="ECO:0007669"/>
    <property type="project" value="InterPro"/>
</dbReference>
<name>A0A1I2H8C7_9BURK</name>
<evidence type="ECO:0000256" key="1">
    <source>
        <dbReference type="SAM" id="MobiDB-lite"/>
    </source>
</evidence>
<protein>
    <submittedName>
        <fullName evidence="3">Calcineurin-like phosphoesterase</fullName>
    </submittedName>
</protein>
<dbReference type="InterPro" id="IPR051918">
    <property type="entry name" value="STPP_CPPED1"/>
</dbReference>
<accession>A0A1I2H8C7</accession>
<dbReference type="InterPro" id="IPR029052">
    <property type="entry name" value="Metallo-depent_PP-like"/>
</dbReference>
<feature type="compositionally biased region" description="Pro residues" evidence="1">
    <location>
        <begin position="71"/>
        <end position="85"/>
    </location>
</feature>
<dbReference type="Proteomes" id="UP000199119">
    <property type="component" value="Unassembled WGS sequence"/>
</dbReference>
<dbReference type="EMBL" id="FONX01000020">
    <property type="protein sequence ID" value="SFF25922.1"/>
    <property type="molecule type" value="Genomic_DNA"/>
</dbReference>
<feature type="domain" description="Calcineurin-like phosphoesterase" evidence="2">
    <location>
        <begin position="139"/>
        <end position="327"/>
    </location>
</feature>
<dbReference type="RefSeq" id="WP_092941719.1">
    <property type="nucleotide sequence ID" value="NZ_FONX01000020.1"/>
</dbReference>
<dbReference type="AlphaFoldDB" id="A0A1I2H8C7"/>
<feature type="region of interest" description="Disordered" evidence="1">
    <location>
        <begin position="63"/>
        <end position="88"/>
    </location>
</feature>
<dbReference type="PANTHER" id="PTHR43143">
    <property type="entry name" value="METALLOPHOSPHOESTERASE, CALCINEURIN SUPERFAMILY"/>
    <property type="match status" value="1"/>
</dbReference>
<dbReference type="Pfam" id="PF13385">
    <property type="entry name" value="Laminin_G_3"/>
    <property type="match status" value="1"/>
</dbReference>
<dbReference type="InterPro" id="IPR004843">
    <property type="entry name" value="Calcineurin-like_PHP"/>
</dbReference>
<keyword evidence="4" id="KW-1185">Reference proteome</keyword>
<dbReference type="STRING" id="1177982.SAMN04489711_12070"/>
<dbReference type="Gene3D" id="3.60.21.10">
    <property type="match status" value="1"/>
</dbReference>
<proteinExistence type="predicted"/>
<organism evidence="3 4">
    <name type="scientific">Paracidovorax wautersii</name>
    <dbReference type="NCBI Taxonomy" id="1177982"/>
    <lineage>
        <taxon>Bacteria</taxon>
        <taxon>Pseudomonadati</taxon>
        <taxon>Pseudomonadota</taxon>
        <taxon>Betaproteobacteria</taxon>
        <taxon>Burkholderiales</taxon>
        <taxon>Comamonadaceae</taxon>
        <taxon>Paracidovorax</taxon>
    </lineage>
</organism>
<sequence length="726" mass="78445">MTTDSFQRKPAAAPVPAPSIDAAAVQDLGAAPSTHLSSSRRGLLRGGLAALLPTGSAALLTACGGGSDDPAPAPAPAPSPAPAPAPAADASLGSRFALAVLPDTQFYARYATQAESAQFSRKFGSEPFMAQTFWAAANARDLNIPFLIHLGDVVDQVSKPDQWKVADQAMRVLETAKLPYSVLAGNHDVLDDRDYVDASSQATATDAQRTLANEPYLQWFGTSRAQRQSTFGGRDTTGFHEYHVFTVEGQKFMVLSLSWRISDNGIAWARQVIKNNPTLPVILVNHQLLNIAPDAVSPLETPYGQMLWEKLIRDNDQIFMTLNGHHHGAARLTKINDFGNPVEEMVVDYQMAYQGGNGQMRLYEFDLTHNTIDVLSFSPWVVQKPRETLTQFDQAVLSSANESFRISIDFARRFARFNPTFKAGTANRKPIVDQARAALLNGYTDPAAPVQKEPTGTNDYAKAASTVAHWRFFGGTPGQPVPVGYVVADETGANPIRREALNINGVQGAELGDLVWASDRHHLSAAPGSVRFLNTNKNTPRMSYFVTETTAALNQQTFTSGFTVEAFVKIDRDWSRALHAWMNILTRAGNRGTVAGFSGDDPEATPVLFAISSLKEVQWEIVPAHAGTRSPQASWSGEILVDRWVHIAIVGNPAKSETVMYVEGAPVLRNSGDASGIATAGAAMQWMVGGGSWDGQRADGFFGQIGEIRLASAPLPSTQWLTARAS</sequence>
<dbReference type="PANTHER" id="PTHR43143:SF5">
    <property type="entry name" value="SECRETED PROTEIN"/>
    <property type="match status" value="1"/>
</dbReference>
<reference evidence="4" key="1">
    <citation type="submission" date="2016-10" db="EMBL/GenBank/DDBJ databases">
        <authorList>
            <person name="Varghese N."/>
            <person name="Submissions S."/>
        </authorList>
    </citation>
    <scope>NUCLEOTIDE SEQUENCE [LARGE SCALE GENOMIC DNA]</scope>
    <source>
        <strain evidence="4">DSM 27981</strain>
    </source>
</reference>
<dbReference type="InterPro" id="IPR013320">
    <property type="entry name" value="ConA-like_dom_sf"/>
</dbReference>
<dbReference type="SUPFAM" id="SSF49899">
    <property type="entry name" value="Concanavalin A-like lectins/glucanases"/>
    <property type="match status" value="1"/>
</dbReference>
<evidence type="ECO:0000313" key="4">
    <source>
        <dbReference type="Proteomes" id="UP000199119"/>
    </source>
</evidence>
<evidence type="ECO:0000313" key="3">
    <source>
        <dbReference type="EMBL" id="SFF25922.1"/>
    </source>
</evidence>
<evidence type="ECO:0000259" key="2">
    <source>
        <dbReference type="Pfam" id="PF00149"/>
    </source>
</evidence>
<dbReference type="Pfam" id="PF00149">
    <property type="entry name" value="Metallophos"/>
    <property type="match status" value="1"/>
</dbReference>
<dbReference type="SUPFAM" id="SSF56300">
    <property type="entry name" value="Metallo-dependent phosphatases"/>
    <property type="match status" value="1"/>
</dbReference>
<gene>
    <name evidence="3" type="ORF">SAMN04489711_12070</name>
</gene>